<dbReference type="Gene3D" id="3.30.750.80">
    <property type="entry name" value="RNA methyltransferase domain (HRMD) like"/>
    <property type="match status" value="1"/>
</dbReference>
<dbReference type="Gene3D" id="3.40.50.150">
    <property type="entry name" value="Vaccinia Virus protein VP39"/>
    <property type="match status" value="1"/>
</dbReference>
<organism evidence="4 5">
    <name type="scientific">Fluviispira multicolorata</name>
    <dbReference type="NCBI Taxonomy" id="2654512"/>
    <lineage>
        <taxon>Bacteria</taxon>
        <taxon>Pseudomonadati</taxon>
        <taxon>Bdellovibrionota</taxon>
        <taxon>Oligoflexia</taxon>
        <taxon>Silvanigrellales</taxon>
        <taxon>Silvanigrellaceae</taxon>
        <taxon>Fluviispira</taxon>
    </lineage>
</organism>
<evidence type="ECO:0000313" key="4">
    <source>
        <dbReference type="EMBL" id="KAB8032012.1"/>
    </source>
</evidence>
<dbReference type="RefSeq" id="WP_152212187.1">
    <property type="nucleotide sequence ID" value="NZ_WFLN01000005.1"/>
</dbReference>
<gene>
    <name evidence="4" type="ORF">GCL57_05025</name>
</gene>
<name>A0A833JED8_9BACT</name>
<accession>A0A833JED8</accession>
<dbReference type="InterPro" id="IPR007848">
    <property type="entry name" value="Small_mtfrase_dom"/>
</dbReference>
<evidence type="ECO:0000313" key="5">
    <source>
        <dbReference type="Proteomes" id="UP000442694"/>
    </source>
</evidence>
<dbReference type="AlphaFoldDB" id="A0A833JED8"/>
<evidence type="ECO:0000256" key="2">
    <source>
        <dbReference type="ARBA" id="ARBA00022691"/>
    </source>
</evidence>
<evidence type="ECO:0000256" key="1">
    <source>
        <dbReference type="ARBA" id="ARBA00022603"/>
    </source>
</evidence>
<dbReference type="InterPro" id="IPR029063">
    <property type="entry name" value="SAM-dependent_MTases_sf"/>
</dbReference>
<dbReference type="PANTHER" id="PTHR42873:SF1">
    <property type="entry name" value="S-ADENOSYLMETHIONINE-DEPENDENT METHYLTRANSFERASE DOMAIN-CONTAINING PROTEIN"/>
    <property type="match status" value="1"/>
</dbReference>
<feature type="domain" description="Methyltransferase small" evidence="3">
    <location>
        <begin position="223"/>
        <end position="362"/>
    </location>
</feature>
<dbReference type="Proteomes" id="UP000442694">
    <property type="component" value="Unassembled WGS sequence"/>
</dbReference>
<protein>
    <submittedName>
        <fullName evidence="4">Methyltransferase</fullName>
    </submittedName>
</protein>
<dbReference type="CDD" id="cd02440">
    <property type="entry name" value="AdoMet_MTases"/>
    <property type="match status" value="1"/>
</dbReference>
<keyword evidence="1 4" id="KW-0489">Methyltransferase</keyword>
<sequence length="407" mass="46508">MLKILQIDIIDSKYKYFKSPWIFSNQVNHLDDNLLNDEKISLVQIKGTKNFGIYCKSNLISIRLLPDCLFEKINNNFISKEDFIDQLNLYLSKLYKEKQCFSFAQNEAYRLSHGDNDGLPALAIDDYKSVLVIQSSSAVGDFLLPFIVEAIKKTIHLPIFERSTGQIRKLENLPERTRWIQKPANEQSYEVTCNLAHLKMSFSLNKAQKTGLFLDQRNNLKYLADLLVNYNIKKSLDICSYAGAWSAIAAQAGIMDMTLIDQDAWALQLAQKNIIQNSQHSPEITTLHGDMFEHLQGLTKSAQKFDLIIADPPAFTKSKKNIAEAKRAYTKMTRLAHNLLNENGILIVCSCSRHIDDQEFLESVSLGLSTQNWVLLHKGEQSPCHTRLATPDSSEYLKCYFIKKRML</sequence>
<comment type="caution">
    <text evidence="4">The sequence shown here is derived from an EMBL/GenBank/DDBJ whole genome shotgun (WGS) entry which is preliminary data.</text>
</comment>
<reference evidence="4 5" key="1">
    <citation type="submission" date="2019-10" db="EMBL/GenBank/DDBJ databases">
        <title>New genus of Silvanigrellaceae.</title>
        <authorList>
            <person name="Pitt A."/>
            <person name="Hahn M.W."/>
        </authorList>
    </citation>
    <scope>NUCLEOTIDE SEQUENCE [LARGE SCALE GENOMIC DNA]</scope>
    <source>
        <strain evidence="4 5">33A1-SZDP</strain>
    </source>
</reference>
<proteinExistence type="predicted"/>
<dbReference type="SUPFAM" id="SSF53335">
    <property type="entry name" value="S-adenosyl-L-methionine-dependent methyltransferases"/>
    <property type="match status" value="1"/>
</dbReference>
<dbReference type="EMBL" id="WFLN01000005">
    <property type="protein sequence ID" value="KAB8032012.1"/>
    <property type="molecule type" value="Genomic_DNA"/>
</dbReference>
<keyword evidence="2" id="KW-0949">S-adenosyl-L-methionine</keyword>
<keyword evidence="4" id="KW-0808">Transferase</keyword>
<dbReference type="PANTHER" id="PTHR42873">
    <property type="entry name" value="RIBOSOMAL RNA LARGE SUBUNIT METHYLTRANSFERASE"/>
    <property type="match status" value="1"/>
</dbReference>
<dbReference type="GO" id="GO:0008168">
    <property type="term" value="F:methyltransferase activity"/>
    <property type="evidence" value="ECO:0007669"/>
    <property type="project" value="UniProtKB-KW"/>
</dbReference>
<dbReference type="Pfam" id="PF05175">
    <property type="entry name" value="MTS"/>
    <property type="match status" value="1"/>
</dbReference>
<keyword evidence="5" id="KW-1185">Reference proteome</keyword>
<dbReference type="GO" id="GO:0032259">
    <property type="term" value="P:methylation"/>
    <property type="evidence" value="ECO:0007669"/>
    <property type="project" value="UniProtKB-KW"/>
</dbReference>
<evidence type="ECO:0000259" key="3">
    <source>
        <dbReference type="Pfam" id="PF05175"/>
    </source>
</evidence>
<dbReference type="CDD" id="cd11572">
    <property type="entry name" value="RlmI_M_like"/>
    <property type="match status" value="1"/>
</dbReference>